<feature type="transmembrane region" description="Helical" evidence="1">
    <location>
        <begin position="56"/>
        <end position="74"/>
    </location>
</feature>
<dbReference type="PANTHER" id="PTHR22776:SF49">
    <property type="entry name" value="MARVEL DOMAIN-CONTAINING PROTEIN"/>
    <property type="match status" value="1"/>
</dbReference>
<dbReference type="Proteomes" id="UP000054815">
    <property type="component" value="Unassembled WGS sequence"/>
</dbReference>
<dbReference type="GO" id="GO:0016020">
    <property type="term" value="C:membrane"/>
    <property type="evidence" value="ECO:0007669"/>
    <property type="project" value="UniProtKB-SubCell"/>
</dbReference>
<accession>A0A0V1FQR7</accession>
<protein>
    <recommendedName>
        <fullName evidence="8">MARVEL domain-containing protein</fullName>
    </recommendedName>
</protein>
<comment type="caution">
    <text evidence="4">The sequence shown here is derived from an EMBL/GenBank/DDBJ whole genome shotgun (WGS) entry which is preliminary data.</text>
</comment>
<dbReference type="PANTHER" id="PTHR22776">
    <property type="entry name" value="MARVEL-CONTAINING POTENTIAL LIPID RAFT-ASSOCIATED PROTEIN"/>
    <property type="match status" value="1"/>
</dbReference>
<evidence type="ECO:0000256" key="1">
    <source>
        <dbReference type="SAM" id="Phobius"/>
    </source>
</evidence>
<keyword evidence="7" id="KW-1185">Reference proteome</keyword>
<dbReference type="EMBL" id="JYDU01000013">
    <property type="protein sequence ID" value="KRX99703.1"/>
    <property type="molecule type" value="Genomic_DNA"/>
</dbReference>
<feature type="transmembrane region" description="Helical" evidence="1">
    <location>
        <begin position="12"/>
        <end position="35"/>
    </location>
</feature>
<sequence>MGDVQLRLDYCFSIQGLLKWCQIVFSGIILGLLLWESLRRGYFTYTYVHEGEDYTIFVAAFTIAVITLLLLLFFLNCHNGPLARCQCSKSASVVYFLLMLMWLAAAAVEVWVASRYRKLFGFESELFGRRAAAAAFCFANMVINGFSVFYGKYNGP</sequence>
<name>A0A0V1FQR7_TRIPS</name>
<keyword evidence="1" id="KW-1133">Transmembrane helix</keyword>
<proteinExistence type="predicted"/>
<evidence type="ECO:0000313" key="6">
    <source>
        <dbReference type="Proteomes" id="UP000054815"/>
    </source>
</evidence>
<evidence type="ECO:0000313" key="7">
    <source>
        <dbReference type="Proteomes" id="UP000054995"/>
    </source>
</evidence>
<dbReference type="EMBL" id="JYDR01000101">
    <property type="protein sequence ID" value="KRY68892.1"/>
    <property type="molecule type" value="Genomic_DNA"/>
</dbReference>
<organism evidence="4 7">
    <name type="scientific">Trichinella pseudospiralis</name>
    <name type="common">Parasitic roundworm</name>
    <dbReference type="NCBI Taxonomy" id="6337"/>
    <lineage>
        <taxon>Eukaryota</taxon>
        <taxon>Metazoa</taxon>
        <taxon>Ecdysozoa</taxon>
        <taxon>Nematoda</taxon>
        <taxon>Enoplea</taxon>
        <taxon>Dorylaimia</taxon>
        <taxon>Trichinellida</taxon>
        <taxon>Trichinellidae</taxon>
        <taxon>Trichinella</taxon>
    </lineage>
</organism>
<dbReference type="OrthoDB" id="5917960at2759"/>
<dbReference type="Proteomes" id="UP000054632">
    <property type="component" value="Unassembled WGS sequence"/>
</dbReference>
<gene>
    <name evidence="3" type="ORF">T4A_9927</name>
    <name evidence="4" type="ORF">T4D_225</name>
    <name evidence="2" type="ORF">T4E_6104</name>
</gene>
<evidence type="ECO:0000313" key="5">
    <source>
        <dbReference type="Proteomes" id="UP000054632"/>
    </source>
</evidence>
<keyword evidence="1" id="KW-0812">Transmembrane</keyword>
<evidence type="ECO:0000313" key="2">
    <source>
        <dbReference type="EMBL" id="KRX99703.1"/>
    </source>
</evidence>
<dbReference type="EMBL" id="JYDT01000044">
    <property type="protein sequence ID" value="KRY88284.1"/>
    <property type="molecule type" value="Genomic_DNA"/>
</dbReference>
<feature type="transmembrane region" description="Helical" evidence="1">
    <location>
        <begin position="132"/>
        <end position="150"/>
    </location>
</feature>
<keyword evidence="1" id="KW-0472">Membrane</keyword>
<dbReference type="Proteomes" id="UP000054995">
    <property type="component" value="Unassembled WGS sequence"/>
</dbReference>
<feature type="transmembrane region" description="Helical" evidence="1">
    <location>
        <begin position="94"/>
        <end position="112"/>
    </location>
</feature>
<evidence type="ECO:0000313" key="4">
    <source>
        <dbReference type="EMBL" id="KRY88284.1"/>
    </source>
</evidence>
<evidence type="ECO:0008006" key="8">
    <source>
        <dbReference type="Google" id="ProtNLM"/>
    </source>
</evidence>
<dbReference type="InterPro" id="IPR050578">
    <property type="entry name" value="MARVEL-CKLF_proteins"/>
</dbReference>
<evidence type="ECO:0000313" key="3">
    <source>
        <dbReference type="EMBL" id="KRY68892.1"/>
    </source>
</evidence>
<reference evidence="5 6" key="1">
    <citation type="submission" date="2015-01" db="EMBL/GenBank/DDBJ databases">
        <title>Evolution of Trichinella species and genotypes.</title>
        <authorList>
            <person name="Korhonen P.K."/>
            <person name="Edoardo P."/>
            <person name="Giuseppe L.R."/>
            <person name="Gasser R.B."/>
        </authorList>
    </citation>
    <scope>NUCLEOTIDE SEQUENCE [LARGE SCALE GENOMIC DNA]</scope>
    <source>
        <strain evidence="3">ISS13</strain>
        <strain evidence="2">ISS141</strain>
        <strain evidence="4">ISS470</strain>
    </source>
</reference>
<dbReference type="AlphaFoldDB" id="A0A0V1FQR7"/>